<feature type="transmembrane region" description="Helical" evidence="1">
    <location>
        <begin position="108"/>
        <end position="129"/>
    </location>
</feature>
<evidence type="ECO:0000313" key="2">
    <source>
        <dbReference type="EMBL" id="EAR53114.1"/>
    </source>
</evidence>
<proteinExistence type="predicted"/>
<dbReference type="HOGENOM" id="CLU_136269_2_0_5"/>
<gene>
    <name evidence="2" type="ORF">OG2516_11641</name>
</gene>
<dbReference type="Pfam" id="PF08570">
    <property type="entry name" value="DUF1761"/>
    <property type="match status" value="1"/>
</dbReference>
<dbReference type="OrthoDB" id="344736at2"/>
<dbReference type="RefSeq" id="WP_007255848.1">
    <property type="nucleotide sequence ID" value="NZ_CH724107.1"/>
</dbReference>
<feature type="transmembrane region" description="Helical" evidence="1">
    <location>
        <begin position="43"/>
        <end position="64"/>
    </location>
</feature>
<evidence type="ECO:0000313" key="3">
    <source>
        <dbReference type="Proteomes" id="UP000003635"/>
    </source>
</evidence>
<keyword evidence="1" id="KW-1133">Transmembrane helix</keyword>
<dbReference type="Proteomes" id="UP000003635">
    <property type="component" value="Unassembled WGS sequence"/>
</dbReference>
<sequence length="130" mass="13596">MTIIAILVAAIASFAGGAAWYMTLSKQWLEASEVPTGPDGAPLNSGPTPHVVSFVAQLLVAIMLRHILEAGDVESVFGSALSGFGVGLFFIAPWLAMNYAYSARKPKLIVLDGGYAILGPTIIGFVLGLF</sequence>
<dbReference type="STRING" id="314256.OG2516_11641"/>
<keyword evidence="1" id="KW-0472">Membrane</keyword>
<evidence type="ECO:0000256" key="1">
    <source>
        <dbReference type="SAM" id="Phobius"/>
    </source>
</evidence>
<feature type="transmembrane region" description="Helical" evidence="1">
    <location>
        <begin position="76"/>
        <end position="96"/>
    </location>
</feature>
<keyword evidence="1" id="KW-0812">Transmembrane</keyword>
<accession>Q2CJM5</accession>
<comment type="caution">
    <text evidence="2">The sequence shown here is derived from an EMBL/GenBank/DDBJ whole genome shotgun (WGS) entry which is preliminary data.</text>
</comment>
<organism evidence="2 3">
    <name type="scientific">Oceanicola granulosus (strain ATCC BAA-861 / DSM 15982 / KCTC 12143 / HTCC2516)</name>
    <dbReference type="NCBI Taxonomy" id="314256"/>
    <lineage>
        <taxon>Bacteria</taxon>
        <taxon>Pseudomonadati</taxon>
        <taxon>Pseudomonadota</taxon>
        <taxon>Alphaproteobacteria</taxon>
        <taxon>Rhodobacterales</taxon>
        <taxon>Roseobacteraceae</taxon>
        <taxon>Oceanicola</taxon>
    </lineage>
</organism>
<evidence type="ECO:0008006" key="4">
    <source>
        <dbReference type="Google" id="ProtNLM"/>
    </source>
</evidence>
<name>Q2CJM5_OCEGH</name>
<dbReference type="EMBL" id="AAOT01000001">
    <property type="protein sequence ID" value="EAR53114.1"/>
    <property type="molecule type" value="Genomic_DNA"/>
</dbReference>
<dbReference type="eggNOG" id="ENOG50332UY">
    <property type="taxonomic scope" value="Bacteria"/>
</dbReference>
<dbReference type="InterPro" id="IPR013879">
    <property type="entry name" value="DUF1761"/>
</dbReference>
<protein>
    <recommendedName>
        <fullName evidence="4">DUF1761 domain-containing protein</fullName>
    </recommendedName>
</protein>
<dbReference type="AlphaFoldDB" id="Q2CJM5"/>
<reference evidence="2 3" key="1">
    <citation type="journal article" date="2010" name="J. Bacteriol.">
        <title>Genome sequences of Oceanicola granulosus HTCC2516(T) and Oceanicola batsensis HTCC2597(TDelta).</title>
        <authorList>
            <person name="Thrash J.C."/>
            <person name="Cho J.C."/>
            <person name="Vergin K.L."/>
            <person name="Giovannoni S.J."/>
        </authorList>
    </citation>
    <scope>NUCLEOTIDE SEQUENCE [LARGE SCALE GENOMIC DNA]</scope>
    <source>
        <strain evidence="3">ATCC BAA-861 / DSM 15982 / KCTC 12143 / HTCC2516</strain>
    </source>
</reference>
<keyword evidence="3" id="KW-1185">Reference proteome</keyword>